<gene>
    <name evidence="1" type="ORF">SPARVUS_LOCUS5561742</name>
</gene>
<name>A0ABN9CPW5_9NEOB</name>
<keyword evidence="2" id="KW-1185">Reference proteome</keyword>
<reference evidence="1" key="1">
    <citation type="submission" date="2023-05" db="EMBL/GenBank/DDBJ databases">
        <authorList>
            <person name="Stuckert A."/>
        </authorList>
    </citation>
    <scope>NUCLEOTIDE SEQUENCE</scope>
</reference>
<sequence length="72" mass="7813">MLFCSISIEVYSTINATFCIKKSPCPFPKNTLDIGVDLLKLEHSESGAAVYVSQQGRTDHLETRALPEGPGS</sequence>
<dbReference type="Proteomes" id="UP001162483">
    <property type="component" value="Unassembled WGS sequence"/>
</dbReference>
<protein>
    <submittedName>
        <fullName evidence="1">Uncharacterized protein</fullName>
    </submittedName>
</protein>
<comment type="caution">
    <text evidence="1">The sequence shown here is derived from an EMBL/GenBank/DDBJ whole genome shotgun (WGS) entry which is preliminary data.</text>
</comment>
<evidence type="ECO:0000313" key="1">
    <source>
        <dbReference type="EMBL" id="CAI9562179.1"/>
    </source>
</evidence>
<proteinExistence type="predicted"/>
<evidence type="ECO:0000313" key="2">
    <source>
        <dbReference type="Proteomes" id="UP001162483"/>
    </source>
</evidence>
<accession>A0ABN9CPW5</accession>
<dbReference type="EMBL" id="CATNWA010011695">
    <property type="protein sequence ID" value="CAI9562179.1"/>
    <property type="molecule type" value="Genomic_DNA"/>
</dbReference>
<organism evidence="1 2">
    <name type="scientific">Staurois parvus</name>
    <dbReference type="NCBI Taxonomy" id="386267"/>
    <lineage>
        <taxon>Eukaryota</taxon>
        <taxon>Metazoa</taxon>
        <taxon>Chordata</taxon>
        <taxon>Craniata</taxon>
        <taxon>Vertebrata</taxon>
        <taxon>Euteleostomi</taxon>
        <taxon>Amphibia</taxon>
        <taxon>Batrachia</taxon>
        <taxon>Anura</taxon>
        <taxon>Neobatrachia</taxon>
        <taxon>Ranoidea</taxon>
        <taxon>Ranidae</taxon>
        <taxon>Staurois</taxon>
    </lineage>
</organism>
<feature type="non-terminal residue" evidence="1">
    <location>
        <position position="72"/>
    </location>
</feature>